<dbReference type="Gene3D" id="2.40.160.200">
    <property type="entry name" value="LURP1-related"/>
    <property type="match status" value="1"/>
</dbReference>
<evidence type="ECO:0000313" key="2">
    <source>
        <dbReference type="EnsemblProtists" id="PYU1_T003566"/>
    </source>
</evidence>
<organism evidence="2 3">
    <name type="scientific">Globisporangium ultimum (strain ATCC 200006 / CBS 805.95 / DAOM BR144)</name>
    <name type="common">Pythium ultimum</name>
    <dbReference type="NCBI Taxonomy" id="431595"/>
    <lineage>
        <taxon>Eukaryota</taxon>
        <taxon>Sar</taxon>
        <taxon>Stramenopiles</taxon>
        <taxon>Oomycota</taxon>
        <taxon>Peronosporomycetes</taxon>
        <taxon>Pythiales</taxon>
        <taxon>Pythiaceae</taxon>
        <taxon>Globisporangium</taxon>
    </lineage>
</organism>
<dbReference type="SUPFAM" id="SSF54518">
    <property type="entry name" value="Tubby C-terminal domain-like"/>
    <property type="match status" value="1"/>
</dbReference>
<proteinExistence type="inferred from homology"/>
<accession>K3WF25</accession>
<dbReference type="Proteomes" id="UP000019132">
    <property type="component" value="Unassembled WGS sequence"/>
</dbReference>
<keyword evidence="3" id="KW-1185">Reference proteome</keyword>
<sequence>MYNNSCFAEFQNLDTGKRSRVGVDGIWRQRAVFIYLDPEVTGARQPIAKVFRTNGNTADFDNDEYNVQVAPGVDIAFIVLVCGAMDDALQ</sequence>
<reference evidence="3" key="2">
    <citation type="submission" date="2010-04" db="EMBL/GenBank/DDBJ databases">
        <authorList>
            <person name="Buell R."/>
            <person name="Hamilton J."/>
            <person name="Hostetler J."/>
        </authorList>
    </citation>
    <scope>NUCLEOTIDE SEQUENCE [LARGE SCALE GENOMIC DNA]</scope>
    <source>
        <strain evidence="3">DAOM:BR144</strain>
    </source>
</reference>
<dbReference type="InParanoid" id="K3WF25"/>
<name>K3WF25_GLOUD</name>
<evidence type="ECO:0000313" key="3">
    <source>
        <dbReference type="Proteomes" id="UP000019132"/>
    </source>
</evidence>
<evidence type="ECO:0000256" key="1">
    <source>
        <dbReference type="ARBA" id="ARBA00005437"/>
    </source>
</evidence>
<dbReference type="Pfam" id="PF04525">
    <property type="entry name" value="LOR"/>
    <property type="match status" value="1"/>
</dbReference>
<protein>
    <recommendedName>
        <fullName evidence="4">Tubby C-terminal domain-containing protein</fullName>
    </recommendedName>
</protein>
<dbReference type="EMBL" id="GL376638">
    <property type="status" value="NOT_ANNOTATED_CDS"/>
    <property type="molecule type" value="Genomic_DNA"/>
</dbReference>
<reference evidence="3" key="1">
    <citation type="journal article" date="2010" name="Genome Biol.">
        <title>Genome sequence of the necrotrophic plant pathogen Pythium ultimum reveals original pathogenicity mechanisms and effector repertoire.</title>
        <authorList>
            <person name="Levesque C.A."/>
            <person name="Brouwer H."/>
            <person name="Cano L."/>
            <person name="Hamilton J.P."/>
            <person name="Holt C."/>
            <person name="Huitema E."/>
            <person name="Raffaele S."/>
            <person name="Robideau G.P."/>
            <person name="Thines M."/>
            <person name="Win J."/>
            <person name="Zerillo M.M."/>
            <person name="Beakes G.W."/>
            <person name="Boore J.L."/>
            <person name="Busam D."/>
            <person name="Dumas B."/>
            <person name="Ferriera S."/>
            <person name="Fuerstenberg S.I."/>
            <person name="Gachon C.M."/>
            <person name="Gaulin E."/>
            <person name="Govers F."/>
            <person name="Grenville-Briggs L."/>
            <person name="Horner N."/>
            <person name="Hostetler J."/>
            <person name="Jiang R.H."/>
            <person name="Johnson J."/>
            <person name="Krajaejun T."/>
            <person name="Lin H."/>
            <person name="Meijer H.J."/>
            <person name="Moore B."/>
            <person name="Morris P."/>
            <person name="Phuntmart V."/>
            <person name="Puiu D."/>
            <person name="Shetty J."/>
            <person name="Stajich J.E."/>
            <person name="Tripathy S."/>
            <person name="Wawra S."/>
            <person name="van West P."/>
            <person name="Whitty B.R."/>
            <person name="Coutinho P.M."/>
            <person name="Henrissat B."/>
            <person name="Martin F."/>
            <person name="Thomas P.D."/>
            <person name="Tyler B.M."/>
            <person name="De Vries R.P."/>
            <person name="Kamoun S."/>
            <person name="Yandell M."/>
            <person name="Tisserat N."/>
            <person name="Buell C.R."/>
        </authorList>
    </citation>
    <scope>NUCLEOTIDE SEQUENCE</scope>
    <source>
        <strain evidence="3">DAOM:BR144</strain>
    </source>
</reference>
<comment type="similarity">
    <text evidence="1">Belongs to the LOR family.</text>
</comment>
<dbReference type="InterPro" id="IPR038595">
    <property type="entry name" value="LOR_sf"/>
</dbReference>
<reference evidence="2" key="3">
    <citation type="submission" date="2015-02" db="UniProtKB">
        <authorList>
            <consortium name="EnsemblProtists"/>
        </authorList>
    </citation>
    <scope>IDENTIFICATION</scope>
    <source>
        <strain evidence="2">DAOM BR144</strain>
    </source>
</reference>
<dbReference type="InterPro" id="IPR007612">
    <property type="entry name" value="LOR"/>
</dbReference>
<dbReference type="EnsemblProtists" id="PYU1_T003566">
    <property type="protein sequence ID" value="PYU1_T003566"/>
    <property type="gene ID" value="PYU1_G003556"/>
</dbReference>
<dbReference type="AlphaFoldDB" id="K3WF25"/>
<dbReference type="InterPro" id="IPR025659">
    <property type="entry name" value="Tubby-like_C"/>
</dbReference>
<dbReference type="HOGENOM" id="CLU_2445665_0_0_1"/>
<evidence type="ECO:0008006" key="4">
    <source>
        <dbReference type="Google" id="ProtNLM"/>
    </source>
</evidence>
<dbReference type="VEuPathDB" id="FungiDB:PYU1_G003556"/>